<name>A0ACB5TUE5_AMBMO</name>
<comment type="caution">
    <text evidence="1">The sequence shown here is derived from an EMBL/GenBank/DDBJ whole genome shotgun (WGS) entry which is preliminary data.</text>
</comment>
<dbReference type="Proteomes" id="UP001165064">
    <property type="component" value="Unassembled WGS sequence"/>
</dbReference>
<sequence>MPPKFDPNANTFIPGQGQGQNWGNNAQPMGYQGYGGYQQQQYVPINTNYNNNYNHNNNNSYNNNRRGRFNNNRRGGGHGGFNNRNHNQAMSYEDFLKSQSASLNRKPQTHKSTSATPEPESSTSGASTPTLHSAQASSTSLASLNNNLKKLSLDATPISENLTRLRQATKLSEVRAEVDQITNLVFNSGISSLKEWKILDVLKTLSKPKNSSLIKESSMILLTSLAQKYAGQVPYEAHFVSFFGVAFDSLADKENTVKRAGQSAIDALYGMFPQEAKGGVVLLELLEYLKSGAKWQCKVGLSLFQF</sequence>
<accession>A0ACB5TUE5</accession>
<reference evidence="1" key="1">
    <citation type="submission" date="2023-04" db="EMBL/GenBank/DDBJ databases">
        <title>Ambrosiozyma monospora NBRC 10751.</title>
        <authorList>
            <person name="Ichikawa N."/>
            <person name="Sato H."/>
            <person name="Tonouchi N."/>
        </authorList>
    </citation>
    <scope>NUCLEOTIDE SEQUENCE</scope>
    <source>
        <strain evidence="1">NBRC 10751</strain>
    </source>
</reference>
<organism evidence="1 2">
    <name type="scientific">Ambrosiozyma monospora</name>
    <name type="common">Yeast</name>
    <name type="synonym">Endomycopsis monosporus</name>
    <dbReference type="NCBI Taxonomy" id="43982"/>
    <lineage>
        <taxon>Eukaryota</taxon>
        <taxon>Fungi</taxon>
        <taxon>Dikarya</taxon>
        <taxon>Ascomycota</taxon>
        <taxon>Saccharomycotina</taxon>
        <taxon>Pichiomycetes</taxon>
        <taxon>Pichiales</taxon>
        <taxon>Pichiaceae</taxon>
        <taxon>Ambrosiozyma</taxon>
    </lineage>
</organism>
<dbReference type="EMBL" id="BSXS01009231">
    <property type="protein sequence ID" value="GME94985.1"/>
    <property type="molecule type" value="Genomic_DNA"/>
</dbReference>
<keyword evidence="2" id="KW-1185">Reference proteome</keyword>
<proteinExistence type="predicted"/>
<gene>
    <name evidence="1" type="ORF">Amon02_000969200</name>
</gene>
<evidence type="ECO:0000313" key="1">
    <source>
        <dbReference type="EMBL" id="GME94985.1"/>
    </source>
</evidence>
<protein>
    <submittedName>
        <fullName evidence="1">Unnamed protein product</fullName>
    </submittedName>
</protein>
<evidence type="ECO:0000313" key="2">
    <source>
        <dbReference type="Proteomes" id="UP001165064"/>
    </source>
</evidence>